<name>A0A562T074_CHIJA</name>
<dbReference type="SUPFAM" id="SSF53335">
    <property type="entry name" value="S-adenosyl-L-methionine-dependent methyltransferases"/>
    <property type="match status" value="1"/>
</dbReference>
<evidence type="ECO:0000313" key="1">
    <source>
        <dbReference type="EMBL" id="TWI86882.1"/>
    </source>
</evidence>
<dbReference type="Proteomes" id="UP000316778">
    <property type="component" value="Unassembled WGS sequence"/>
</dbReference>
<dbReference type="Gene3D" id="3.40.50.150">
    <property type="entry name" value="Vaccinia Virus protein VP39"/>
    <property type="match status" value="1"/>
</dbReference>
<accession>A0A562T074</accession>
<dbReference type="RefSeq" id="WP_145717034.1">
    <property type="nucleotide sequence ID" value="NZ_BAAAFY010000004.1"/>
</dbReference>
<protein>
    <recommendedName>
        <fullName evidence="3">Methyltransferase family protein</fullName>
    </recommendedName>
</protein>
<dbReference type="AlphaFoldDB" id="A0A562T074"/>
<reference evidence="1 2" key="1">
    <citation type="journal article" date="2013" name="Stand. Genomic Sci.">
        <title>Genomic Encyclopedia of Type Strains, Phase I: The one thousand microbial genomes (KMG-I) project.</title>
        <authorList>
            <person name="Kyrpides N.C."/>
            <person name="Woyke T."/>
            <person name="Eisen J.A."/>
            <person name="Garrity G."/>
            <person name="Lilburn T.G."/>
            <person name="Beck B.J."/>
            <person name="Whitman W.B."/>
            <person name="Hugenholtz P."/>
            <person name="Klenk H.P."/>
        </authorList>
    </citation>
    <scope>NUCLEOTIDE SEQUENCE [LARGE SCALE GENOMIC DNA]</scope>
    <source>
        <strain evidence="1 2">DSM 13484</strain>
    </source>
</reference>
<dbReference type="EMBL" id="VLLG01000004">
    <property type="protein sequence ID" value="TWI86882.1"/>
    <property type="molecule type" value="Genomic_DNA"/>
</dbReference>
<gene>
    <name evidence="1" type="ORF">LX66_4149</name>
</gene>
<sequence>MLNAIKKLLSSGEIDTKSAVAYDTGEMAELIKMNRAALQLVPDWIDEEAMKDSCFSYGVPDFIRGDINYDIGEELTYTDLMLYLSRKHFPELNYLEIGVSVGKNFFQLLHGRNQGQFTGYDIEEINPVLGRMLEYQGKTEWDTPRSSIKKKQSSLSSFTYKNMPVRYLSADVWDENSWARLKGERFNMVFSDALHTPEAILFEFEMLVKYNLLADRFIIVWDDLVGKMKKSFFKIIQKYDSAYKIEDIYFLHINGWIGKHEPPHSVGMIANFKL</sequence>
<organism evidence="1 2">
    <name type="scientific">Chitinophaga japonensis</name>
    <name type="common">Flexibacter japonensis</name>
    <dbReference type="NCBI Taxonomy" id="104662"/>
    <lineage>
        <taxon>Bacteria</taxon>
        <taxon>Pseudomonadati</taxon>
        <taxon>Bacteroidota</taxon>
        <taxon>Chitinophagia</taxon>
        <taxon>Chitinophagales</taxon>
        <taxon>Chitinophagaceae</taxon>
        <taxon>Chitinophaga</taxon>
    </lineage>
</organism>
<dbReference type="InterPro" id="IPR029063">
    <property type="entry name" value="SAM-dependent_MTases_sf"/>
</dbReference>
<keyword evidence="2" id="KW-1185">Reference proteome</keyword>
<dbReference type="OrthoDB" id="659616at2"/>
<evidence type="ECO:0008006" key="3">
    <source>
        <dbReference type="Google" id="ProtNLM"/>
    </source>
</evidence>
<comment type="caution">
    <text evidence="1">The sequence shown here is derived from an EMBL/GenBank/DDBJ whole genome shotgun (WGS) entry which is preliminary data.</text>
</comment>
<proteinExistence type="predicted"/>
<evidence type="ECO:0000313" key="2">
    <source>
        <dbReference type="Proteomes" id="UP000316778"/>
    </source>
</evidence>